<dbReference type="GO" id="GO:0016491">
    <property type="term" value="F:oxidoreductase activity"/>
    <property type="evidence" value="ECO:0007669"/>
    <property type="project" value="UniProtKB-KW"/>
</dbReference>
<dbReference type="Proteomes" id="UP000035909">
    <property type="component" value="Unassembled WGS sequence"/>
</dbReference>
<comment type="caution">
    <text evidence="2">The sequence shown here is derived from an EMBL/GenBank/DDBJ whole genome shotgun (WGS) entry which is preliminary data.</text>
</comment>
<dbReference type="InterPro" id="IPR025337">
    <property type="entry name" value="Questin_oxidase-like"/>
</dbReference>
<accession>A0A0J1JZA5</accession>
<evidence type="ECO:0008006" key="4">
    <source>
        <dbReference type="Google" id="ProtNLM"/>
    </source>
</evidence>
<dbReference type="AlphaFoldDB" id="A0A0J1JZA5"/>
<organism evidence="2 3">
    <name type="scientific">Photobacterium ganghwense</name>
    <dbReference type="NCBI Taxonomy" id="320778"/>
    <lineage>
        <taxon>Bacteria</taxon>
        <taxon>Pseudomonadati</taxon>
        <taxon>Pseudomonadota</taxon>
        <taxon>Gammaproteobacteria</taxon>
        <taxon>Vibrionales</taxon>
        <taxon>Vibrionaceae</taxon>
        <taxon>Photobacterium</taxon>
    </lineage>
</organism>
<evidence type="ECO:0000256" key="1">
    <source>
        <dbReference type="ARBA" id="ARBA00023002"/>
    </source>
</evidence>
<dbReference type="PATRIC" id="fig|320778.3.peg.3662"/>
<keyword evidence="1" id="KW-0560">Oxidoreductase</keyword>
<sequence length="326" mass="36575">MFHPISEHCLQLIRQGQRYDPVYGRGLANHLPMALAALAFQGASENQLDAFYHHYTGQLVPMRPACTDAQTPTLGNRADFGRFLSRYRRQIHQQGIEQTVRHALPELLPGLISAAFHGVIRLSYGVTLQDPDEVAIALAYWASEYQTLGALHQSETIQAEQQLRLVQHHFAAHSYQPGLIVDRIAELSSLPEFASLAVTPADLNEPLVARLTIRHYLATNNFTLLHGVTGFQALHQLQPYLAEPALALRYYWQAFVAALGVAGTAAPPVSIRDCPPLQWAHWQAQTCTSDDDHTIKLIYSCQYLYHHFSLPEYPAAIMRRLAKENP</sequence>
<keyword evidence="3" id="KW-1185">Reference proteome</keyword>
<gene>
    <name evidence="2" type="ORF">ABT57_16830</name>
</gene>
<dbReference type="PANTHER" id="PTHR35870:SF1">
    <property type="entry name" value="PROTEIN, PUTATIVE (AFU_ORTHOLOGUE AFUA_5G03330)-RELATED"/>
    <property type="match status" value="1"/>
</dbReference>
<proteinExistence type="predicted"/>
<protein>
    <recommendedName>
        <fullName evidence="4">Questin oxidase family protein</fullName>
    </recommendedName>
</protein>
<evidence type="ECO:0000313" key="3">
    <source>
        <dbReference type="Proteomes" id="UP000035909"/>
    </source>
</evidence>
<dbReference type="EMBL" id="LDOU01000016">
    <property type="protein sequence ID" value="KLV07562.1"/>
    <property type="molecule type" value="Genomic_DNA"/>
</dbReference>
<dbReference type="RefSeq" id="WP_047886433.1">
    <property type="nucleotide sequence ID" value="NZ_CP071325.1"/>
</dbReference>
<reference evidence="2 3" key="1">
    <citation type="submission" date="2015-05" db="EMBL/GenBank/DDBJ databases">
        <title>Photobacterium galathea sp. nov.</title>
        <authorList>
            <person name="Machado H."/>
            <person name="Gram L."/>
        </authorList>
    </citation>
    <scope>NUCLEOTIDE SEQUENCE [LARGE SCALE GENOMIC DNA]</scope>
    <source>
        <strain evidence="2 3">DSM 22954</strain>
    </source>
</reference>
<name>A0A0J1JZA5_9GAMM</name>
<evidence type="ECO:0000313" key="2">
    <source>
        <dbReference type="EMBL" id="KLV07562.1"/>
    </source>
</evidence>
<dbReference type="PANTHER" id="PTHR35870">
    <property type="entry name" value="PROTEIN, PUTATIVE (AFU_ORTHOLOGUE AFUA_5G03330)-RELATED"/>
    <property type="match status" value="1"/>
</dbReference>
<dbReference type="Pfam" id="PF14027">
    <property type="entry name" value="Questin_oxidase"/>
    <property type="match status" value="1"/>
</dbReference>
<dbReference type="STRING" id="320778.ABT57_16830"/>